<gene>
    <name evidence="2" type="ORF">TSPGSL018_20399</name>
</gene>
<protein>
    <submittedName>
        <fullName evidence="2">Uncharacterized protein</fullName>
    </submittedName>
</protein>
<feature type="non-terminal residue" evidence="2">
    <location>
        <position position="67"/>
    </location>
</feature>
<evidence type="ECO:0000313" key="2">
    <source>
        <dbReference type="EMBL" id="JAC63539.1"/>
    </source>
</evidence>
<organism evidence="2">
    <name type="scientific">Tetraselmis sp. GSL018</name>
    <dbReference type="NCBI Taxonomy" id="582737"/>
    <lineage>
        <taxon>Eukaryota</taxon>
        <taxon>Viridiplantae</taxon>
        <taxon>Chlorophyta</taxon>
        <taxon>core chlorophytes</taxon>
        <taxon>Chlorodendrophyceae</taxon>
        <taxon>Chlorodendrales</taxon>
        <taxon>Chlorodendraceae</taxon>
        <taxon>Tetraselmis</taxon>
    </lineage>
</organism>
<accession>A0A061QYL0</accession>
<dbReference type="AlphaFoldDB" id="A0A061QYL0"/>
<feature type="region of interest" description="Disordered" evidence="1">
    <location>
        <begin position="1"/>
        <end position="41"/>
    </location>
</feature>
<proteinExistence type="predicted"/>
<dbReference type="EMBL" id="GBEZ01023341">
    <property type="protein sequence ID" value="JAC63539.1"/>
    <property type="molecule type" value="Transcribed_RNA"/>
</dbReference>
<evidence type="ECO:0000256" key="1">
    <source>
        <dbReference type="SAM" id="MobiDB-lite"/>
    </source>
</evidence>
<sequence>AAGCLRLFAPQPLTPRPPDPPGPPPAAAGGGKLLPRAPLRPVPVLLTRSGTLGLPLRLDKRRGSKEP</sequence>
<feature type="non-terminal residue" evidence="2">
    <location>
        <position position="1"/>
    </location>
</feature>
<reference evidence="2" key="1">
    <citation type="submission" date="2014-05" db="EMBL/GenBank/DDBJ databases">
        <title>The transcriptome of the halophilic microalga Tetraselmis sp. GSL018 isolated from the Great Salt Lake, Utah.</title>
        <authorList>
            <person name="Jinkerson R.E."/>
            <person name="D'Adamo S."/>
            <person name="Posewitz M.C."/>
        </authorList>
    </citation>
    <scope>NUCLEOTIDE SEQUENCE</scope>
    <source>
        <strain evidence="2">GSL018</strain>
    </source>
</reference>
<feature type="compositionally biased region" description="Pro residues" evidence="1">
    <location>
        <begin position="12"/>
        <end position="26"/>
    </location>
</feature>
<name>A0A061QYL0_9CHLO</name>